<dbReference type="Gene3D" id="3.30.70.3490">
    <property type="match status" value="1"/>
</dbReference>
<dbReference type="OrthoDB" id="14833at2759"/>
<evidence type="ECO:0000313" key="5">
    <source>
        <dbReference type="Proteomes" id="UP001150925"/>
    </source>
</evidence>
<dbReference type="Gene3D" id="2.40.160.120">
    <property type="match status" value="1"/>
</dbReference>
<dbReference type="AlphaFoldDB" id="A0A9W8E2E8"/>
<dbReference type="GO" id="GO:0005829">
    <property type="term" value="C:cytosol"/>
    <property type="evidence" value="ECO:0007669"/>
    <property type="project" value="TreeGrafter"/>
</dbReference>
<evidence type="ECO:0000256" key="3">
    <source>
        <dbReference type="SAM" id="MobiDB-lite"/>
    </source>
</evidence>
<dbReference type="Gene3D" id="1.10.287.2720">
    <property type="match status" value="1"/>
</dbReference>
<accession>A0A9W8E2E8</accession>
<dbReference type="GO" id="GO:0016020">
    <property type="term" value="C:membrane"/>
    <property type="evidence" value="ECO:0007669"/>
    <property type="project" value="TreeGrafter"/>
</dbReference>
<evidence type="ECO:0000313" key="4">
    <source>
        <dbReference type="EMBL" id="KAJ1965335.1"/>
    </source>
</evidence>
<sequence>MTSSDAKPTDSPAVDVVDDAEPKVPSAKMGEFYAFLRNLRSFTGDLSALTCPSFLLSGDSVLEYCTHWGDQPALFTAIGKAQSSEDRMVAVCRWFISTLYGSYYARVAISNEKKPFNPILGEQLLGTWTNTGGHGVNRLVCEQVSHHPPVSAVYLENEEAGIMLNGHAGQKSKFTGTTIKVEQTGFVTLHLKACDEVYTLTYPDLYIRSLITGRPFMEIVGSSWIQSNKGYSTVFKYIGKPWFGGEYHRFKGHIYEHTKRPHMDPEKLTRALPGVHSLYKIEGRWMAQSQIIKEHAKTTETLFDATEHQPIPMEVVPIEEQGHLESRRVWKSVADAINQGDFGTASACKTEIEERQRALRKDREEKNETWTPNYFTFVPRDRLPTDSLSHLDPKTQVEGGRWVYKDIVDKITTKSDET</sequence>
<dbReference type="PROSITE" id="PS01013">
    <property type="entry name" value="OSBP"/>
    <property type="match status" value="1"/>
</dbReference>
<reference evidence="4" key="1">
    <citation type="submission" date="2022-07" db="EMBL/GenBank/DDBJ databases">
        <title>Phylogenomic reconstructions and comparative analyses of Kickxellomycotina fungi.</title>
        <authorList>
            <person name="Reynolds N.K."/>
            <person name="Stajich J.E."/>
            <person name="Barry K."/>
            <person name="Grigoriev I.V."/>
            <person name="Crous P."/>
            <person name="Smith M.E."/>
        </authorList>
    </citation>
    <scope>NUCLEOTIDE SEQUENCE</scope>
    <source>
        <strain evidence="4">RSA 1196</strain>
    </source>
</reference>
<dbReference type="InterPro" id="IPR000648">
    <property type="entry name" value="Oxysterol-bd"/>
</dbReference>
<dbReference type="PANTHER" id="PTHR10972:SF184">
    <property type="entry name" value="OXYSTEROL-BINDING PROTEIN HOMOLOG 4-RELATED"/>
    <property type="match status" value="1"/>
</dbReference>
<dbReference type="Pfam" id="PF01237">
    <property type="entry name" value="Oxysterol_BP"/>
    <property type="match status" value="2"/>
</dbReference>
<comment type="similarity">
    <text evidence="1 2">Belongs to the OSBP family.</text>
</comment>
<dbReference type="GO" id="GO:0008142">
    <property type="term" value="F:oxysterol binding"/>
    <property type="evidence" value="ECO:0007669"/>
    <property type="project" value="TreeGrafter"/>
</dbReference>
<name>A0A9W8E2E8_9FUNG</name>
<gene>
    <name evidence="4" type="primary">kes1</name>
    <name evidence="4" type="ORF">IWQ62_002686</name>
</gene>
<dbReference type="SUPFAM" id="SSF144000">
    <property type="entry name" value="Oxysterol-binding protein-like"/>
    <property type="match status" value="1"/>
</dbReference>
<dbReference type="InterPro" id="IPR018494">
    <property type="entry name" value="Oxysterol-bd_CS"/>
</dbReference>
<protein>
    <submittedName>
        <fullName evidence="4">Oxysterol-binding protein 4</fullName>
    </submittedName>
</protein>
<dbReference type="Proteomes" id="UP001150925">
    <property type="component" value="Unassembled WGS sequence"/>
</dbReference>
<dbReference type="InterPro" id="IPR037239">
    <property type="entry name" value="OSBP_sf"/>
</dbReference>
<dbReference type="PANTHER" id="PTHR10972">
    <property type="entry name" value="OXYSTEROL-BINDING PROTEIN-RELATED"/>
    <property type="match status" value="1"/>
</dbReference>
<keyword evidence="5" id="KW-1185">Reference proteome</keyword>
<evidence type="ECO:0000256" key="2">
    <source>
        <dbReference type="RuleBase" id="RU003844"/>
    </source>
</evidence>
<organism evidence="4 5">
    <name type="scientific">Dispira parvispora</name>
    <dbReference type="NCBI Taxonomy" id="1520584"/>
    <lineage>
        <taxon>Eukaryota</taxon>
        <taxon>Fungi</taxon>
        <taxon>Fungi incertae sedis</taxon>
        <taxon>Zoopagomycota</taxon>
        <taxon>Kickxellomycotina</taxon>
        <taxon>Dimargaritomycetes</taxon>
        <taxon>Dimargaritales</taxon>
        <taxon>Dimargaritaceae</taxon>
        <taxon>Dispira</taxon>
    </lineage>
</organism>
<evidence type="ECO:0000256" key="1">
    <source>
        <dbReference type="ARBA" id="ARBA00008842"/>
    </source>
</evidence>
<comment type="caution">
    <text evidence="4">The sequence shown here is derived from an EMBL/GenBank/DDBJ whole genome shotgun (WGS) entry which is preliminary data.</text>
</comment>
<dbReference type="EMBL" id="JANBPY010000606">
    <property type="protein sequence ID" value="KAJ1965335.1"/>
    <property type="molecule type" value="Genomic_DNA"/>
</dbReference>
<proteinExistence type="inferred from homology"/>
<feature type="region of interest" description="Disordered" evidence="3">
    <location>
        <begin position="1"/>
        <end position="20"/>
    </location>
</feature>